<gene>
    <name evidence="1" type="ORF">A3D77_04835</name>
</gene>
<dbReference type="AlphaFoldDB" id="A0A1F5ZM40"/>
<name>A0A1F5ZM40_9BACT</name>
<protein>
    <recommendedName>
        <fullName evidence="3">MazG nucleotide pyrophosphohydrolase</fullName>
    </recommendedName>
</protein>
<dbReference type="Proteomes" id="UP000176923">
    <property type="component" value="Unassembled WGS sequence"/>
</dbReference>
<dbReference type="STRING" id="1798382.A3D77_04835"/>
<organism evidence="1 2">
    <name type="scientific">Candidatus Gottesmanbacteria bacterium RIFCSPHIGHO2_02_FULL_39_11</name>
    <dbReference type="NCBI Taxonomy" id="1798382"/>
    <lineage>
        <taxon>Bacteria</taxon>
        <taxon>Candidatus Gottesmaniibacteriota</taxon>
    </lineage>
</organism>
<reference evidence="1 2" key="1">
    <citation type="journal article" date="2016" name="Nat. Commun.">
        <title>Thousands of microbial genomes shed light on interconnected biogeochemical processes in an aquifer system.</title>
        <authorList>
            <person name="Anantharaman K."/>
            <person name="Brown C.T."/>
            <person name="Hug L.A."/>
            <person name="Sharon I."/>
            <person name="Castelle C.J."/>
            <person name="Probst A.J."/>
            <person name="Thomas B.C."/>
            <person name="Singh A."/>
            <person name="Wilkins M.J."/>
            <person name="Karaoz U."/>
            <person name="Brodie E.L."/>
            <person name="Williams K.H."/>
            <person name="Hubbard S.S."/>
            <person name="Banfield J.F."/>
        </authorList>
    </citation>
    <scope>NUCLEOTIDE SEQUENCE [LARGE SCALE GENOMIC DNA]</scope>
</reference>
<evidence type="ECO:0000313" key="2">
    <source>
        <dbReference type="Proteomes" id="UP000176923"/>
    </source>
</evidence>
<evidence type="ECO:0000313" key="1">
    <source>
        <dbReference type="EMBL" id="OGG13395.1"/>
    </source>
</evidence>
<evidence type="ECO:0008006" key="3">
    <source>
        <dbReference type="Google" id="ProtNLM"/>
    </source>
</evidence>
<proteinExistence type="predicted"/>
<accession>A0A1F5ZM40</accession>
<sequence>MVPSNMVGNSSINSSNTSTSKNSIKTVVLCGSFKFYKEMEVVASPLRKAGFEVIVPFPSHIRHGHKPELLKNKKYDKTTLTRWEGEGALLHLENIRKADIVYFFNKGAYLGPAVTVEIGFSLALGKHMISKTKIKDITVTNFIKAVVPSSKLLKYIKESEKEKERKRV</sequence>
<dbReference type="Gene3D" id="3.40.50.450">
    <property type="match status" value="1"/>
</dbReference>
<dbReference type="SUPFAM" id="SSF52309">
    <property type="entry name" value="N-(deoxy)ribosyltransferase-like"/>
    <property type="match status" value="1"/>
</dbReference>
<comment type="caution">
    <text evidence="1">The sequence shown here is derived from an EMBL/GenBank/DDBJ whole genome shotgun (WGS) entry which is preliminary data.</text>
</comment>
<dbReference type="EMBL" id="MFJL01000036">
    <property type="protein sequence ID" value="OGG13395.1"/>
    <property type="molecule type" value="Genomic_DNA"/>
</dbReference>